<dbReference type="EMBL" id="MU865034">
    <property type="protein sequence ID" value="KAK4459525.1"/>
    <property type="molecule type" value="Genomic_DNA"/>
</dbReference>
<gene>
    <name evidence="1" type="ORF">QBC42DRAFT_348736</name>
</gene>
<protein>
    <submittedName>
        <fullName evidence="1">Uncharacterized protein</fullName>
    </submittedName>
</protein>
<reference evidence="1" key="2">
    <citation type="submission" date="2023-06" db="EMBL/GenBank/DDBJ databases">
        <authorList>
            <consortium name="Lawrence Berkeley National Laboratory"/>
            <person name="Mondo S.J."/>
            <person name="Hensen N."/>
            <person name="Bonometti L."/>
            <person name="Westerberg I."/>
            <person name="Brannstrom I.O."/>
            <person name="Guillou S."/>
            <person name="Cros-Aarteil S."/>
            <person name="Calhoun S."/>
            <person name="Haridas S."/>
            <person name="Kuo A."/>
            <person name="Pangilinan J."/>
            <person name="Riley R."/>
            <person name="Labutti K."/>
            <person name="Andreopoulos B."/>
            <person name="Lipzen A."/>
            <person name="Chen C."/>
            <person name="Yanf M."/>
            <person name="Daum C."/>
            <person name="Ng V."/>
            <person name="Clum A."/>
            <person name="Steindorff A."/>
            <person name="Ohm R."/>
            <person name="Martin F."/>
            <person name="Silar P."/>
            <person name="Natvig D."/>
            <person name="Lalanne C."/>
            <person name="Gautier V."/>
            <person name="Ament-Velasquez S.L."/>
            <person name="Kruys A."/>
            <person name="Hutchinson M.I."/>
            <person name="Powell A.J."/>
            <person name="Barry K."/>
            <person name="Miller A.N."/>
            <person name="Grigoriev I.V."/>
            <person name="Debuchy R."/>
            <person name="Gladieux P."/>
            <person name="Thoren M.H."/>
            <person name="Johannesson H."/>
        </authorList>
    </citation>
    <scope>NUCLEOTIDE SEQUENCE</scope>
    <source>
        <strain evidence="1">PSN324</strain>
    </source>
</reference>
<evidence type="ECO:0000313" key="2">
    <source>
        <dbReference type="Proteomes" id="UP001321749"/>
    </source>
</evidence>
<organism evidence="1 2">
    <name type="scientific">Cladorrhinum samala</name>
    <dbReference type="NCBI Taxonomy" id="585594"/>
    <lineage>
        <taxon>Eukaryota</taxon>
        <taxon>Fungi</taxon>
        <taxon>Dikarya</taxon>
        <taxon>Ascomycota</taxon>
        <taxon>Pezizomycotina</taxon>
        <taxon>Sordariomycetes</taxon>
        <taxon>Sordariomycetidae</taxon>
        <taxon>Sordariales</taxon>
        <taxon>Podosporaceae</taxon>
        <taxon>Cladorrhinum</taxon>
    </lineage>
</organism>
<name>A0AAV9HHE6_9PEZI</name>
<sequence>MASPPPFKFKRIRLMTRDDFESSYGLIAFFLQHPGAAESVQEFIIDPPVWGSFGDPFPPLPPTPAHLVALKVDPTACPQIRDHAAWLGLGVTHTQALLAALQKKEEELFPRQTEEGGAETQRKPRRFGGSMATRDNLDYILTAATVLISLCPNITSLRINGIHPQTVLGEFLTRNNYGELPGRFLTKLQKVLVHGYQSHDERNYSHLLSMHCFRFFHRLRAVGTFSFDALENYQELDVFFPPKVSPGIKKIVIAHSKLSDYLIYNMIRIPVALEEFSHTDSFALWGAKSDSVETIYPKTLGKCLLEHKDSLRVLHITAHGLATPAEDSRVDEYKRSTHEIEAWEAGEQGKGPLSDEINSRYFLNDKTESPKDLPFFVDEIPTIREYAWNSIGSLHDFTNLTHLSIRLGLLLGYYVPLRPETRYRPVPPGPSSCPQPRETYIYAPSPSVSYRLVDCLPPSVEYLKLYGYERGKYPVIDSHVVEFLNKKSELFPRLQEIKGIDEHIPGEYPAYSLYSDKWTGRMPEDKLWKRPADGLDWGDA</sequence>
<evidence type="ECO:0000313" key="1">
    <source>
        <dbReference type="EMBL" id="KAK4459525.1"/>
    </source>
</evidence>
<reference evidence="1" key="1">
    <citation type="journal article" date="2023" name="Mol. Phylogenet. Evol.">
        <title>Genome-scale phylogeny and comparative genomics of the fungal order Sordariales.</title>
        <authorList>
            <person name="Hensen N."/>
            <person name="Bonometti L."/>
            <person name="Westerberg I."/>
            <person name="Brannstrom I.O."/>
            <person name="Guillou S."/>
            <person name="Cros-Aarteil S."/>
            <person name="Calhoun S."/>
            <person name="Haridas S."/>
            <person name="Kuo A."/>
            <person name="Mondo S."/>
            <person name="Pangilinan J."/>
            <person name="Riley R."/>
            <person name="LaButti K."/>
            <person name="Andreopoulos B."/>
            <person name="Lipzen A."/>
            <person name="Chen C."/>
            <person name="Yan M."/>
            <person name="Daum C."/>
            <person name="Ng V."/>
            <person name="Clum A."/>
            <person name="Steindorff A."/>
            <person name="Ohm R.A."/>
            <person name="Martin F."/>
            <person name="Silar P."/>
            <person name="Natvig D.O."/>
            <person name="Lalanne C."/>
            <person name="Gautier V."/>
            <person name="Ament-Velasquez S.L."/>
            <person name="Kruys A."/>
            <person name="Hutchinson M.I."/>
            <person name="Powell A.J."/>
            <person name="Barry K."/>
            <person name="Miller A.N."/>
            <person name="Grigoriev I.V."/>
            <person name="Debuchy R."/>
            <person name="Gladieux P."/>
            <person name="Hiltunen Thoren M."/>
            <person name="Johannesson H."/>
        </authorList>
    </citation>
    <scope>NUCLEOTIDE SEQUENCE</scope>
    <source>
        <strain evidence="1">PSN324</strain>
    </source>
</reference>
<comment type="caution">
    <text evidence="1">The sequence shown here is derived from an EMBL/GenBank/DDBJ whole genome shotgun (WGS) entry which is preliminary data.</text>
</comment>
<proteinExistence type="predicted"/>
<dbReference type="Proteomes" id="UP001321749">
    <property type="component" value="Unassembled WGS sequence"/>
</dbReference>
<dbReference type="AlphaFoldDB" id="A0AAV9HHE6"/>
<accession>A0AAV9HHE6</accession>
<keyword evidence="2" id="KW-1185">Reference proteome</keyword>